<gene>
    <name evidence="1" type="ORF">C7450_11528</name>
</gene>
<dbReference type="Pfam" id="PF06267">
    <property type="entry name" value="DUF1028"/>
    <property type="match status" value="1"/>
</dbReference>
<name>A0A2V3U5R4_9HYPH</name>
<dbReference type="AlphaFoldDB" id="A0A2V3U5R4"/>
<organism evidence="1 2">
    <name type="scientific">Chelatococcus asaccharovorans</name>
    <dbReference type="NCBI Taxonomy" id="28210"/>
    <lineage>
        <taxon>Bacteria</taxon>
        <taxon>Pseudomonadati</taxon>
        <taxon>Pseudomonadota</taxon>
        <taxon>Alphaproteobacteria</taxon>
        <taxon>Hyphomicrobiales</taxon>
        <taxon>Chelatococcaceae</taxon>
        <taxon>Chelatococcus</taxon>
    </lineage>
</organism>
<evidence type="ECO:0000313" key="2">
    <source>
        <dbReference type="Proteomes" id="UP000248021"/>
    </source>
</evidence>
<dbReference type="InterPro" id="IPR010430">
    <property type="entry name" value="DUF1028"/>
</dbReference>
<accession>A0A2V3U5R4</accession>
<dbReference type="OrthoDB" id="9790012at2"/>
<dbReference type="EMBL" id="QJJK01000015">
    <property type="protein sequence ID" value="PXW52829.1"/>
    <property type="molecule type" value="Genomic_DNA"/>
</dbReference>
<dbReference type="RefSeq" id="WP_110377816.1">
    <property type="nucleotide sequence ID" value="NZ_JAHBRY010000001.1"/>
</dbReference>
<evidence type="ECO:0000313" key="1">
    <source>
        <dbReference type="EMBL" id="PXW52829.1"/>
    </source>
</evidence>
<dbReference type="Gene3D" id="3.60.20.10">
    <property type="entry name" value="Glutamine Phosphoribosylpyrophosphate, subunit 1, domain 1"/>
    <property type="match status" value="1"/>
</dbReference>
<protein>
    <submittedName>
        <fullName evidence="1">Putative Ntn-hydrolase superfamily protein</fullName>
    </submittedName>
</protein>
<comment type="caution">
    <text evidence="1">The sequence shown here is derived from an EMBL/GenBank/DDBJ whole genome shotgun (WGS) entry which is preliminary data.</text>
</comment>
<keyword evidence="2" id="KW-1185">Reference proteome</keyword>
<dbReference type="SUPFAM" id="SSF56235">
    <property type="entry name" value="N-terminal nucleophile aminohydrolases (Ntn hydrolases)"/>
    <property type="match status" value="1"/>
</dbReference>
<dbReference type="PANTHER" id="PTHR39328:SF1">
    <property type="entry name" value="BLL2871 PROTEIN"/>
    <property type="match status" value="1"/>
</dbReference>
<dbReference type="Proteomes" id="UP000248021">
    <property type="component" value="Unassembled WGS sequence"/>
</dbReference>
<keyword evidence="1" id="KW-0378">Hydrolase</keyword>
<reference evidence="1 2" key="1">
    <citation type="submission" date="2018-05" db="EMBL/GenBank/DDBJ databases">
        <title>Genomic Encyclopedia of Type Strains, Phase IV (KMG-IV): sequencing the most valuable type-strain genomes for metagenomic binning, comparative biology and taxonomic classification.</title>
        <authorList>
            <person name="Goeker M."/>
        </authorList>
    </citation>
    <scope>NUCLEOTIDE SEQUENCE [LARGE SCALE GENOMIC DNA]</scope>
    <source>
        <strain evidence="1 2">DSM 6462</strain>
    </source>
</reference>
<dbReference type="InterPro" id="IPR029055">
    <property type="entry name" value="Ntn_hydrolases_N"/>
</dbReference>
<sequence>MTFSLIARDPGTGMFGIGITTSSIAVGNRCPWVRAGVGAVTTQSRTDIRLGSRGLDLLESGLSAQQTVDQLVVESEFPERRQLAAIDRNGNVAYYCGPNITTLNSGFAGKNCVSTGNGLDNTEVPRKMVAYFEAASDVPFIARLLGAIDAGIAAGGEYGPVKAAALLVAHEHEWPLVDLRVDYEDEPEKKLRELWNLYEPQVEHYVTQVLRPNEIPASRF</sequence>
<dbReference type="PANTHER" id="PTHR39328">
    <property type="entry name" value="BLL2871 PROTEIN"/>
    <property type="match status" value="1"/>
</dbReference>
<dbReference type="GO" id="GO:0016787">
    <property type="term" value="F:hydrolase activity"/>
    <property type="evidence" value="ECO:0007669"/>
    <property type="project" value="UniProtKB-KW"/>
</dbReference>
<proteinExistence type="predicted"/>